<accession>X0J0J2</accession>
<evidence type="ECO:0000313" key="1">
    <source>
        <dbReference type="EMBL" id="EXL89861.1"/>
    </source>
</evidence>
<name>X0J0J2_FUSO5</name>
<dbReference type="RefSeq" id="XP_031051951.1">
    <property type="nucleotide sequence ID" value="XM_031218335.1"/>
</dbReference>
<dbReference type="AlphaFoldDB" id="X0J0J2"/>
<proteinExistence type="predicted"/>
<organism evidence="1">
    <name type="scientific">Fusarium odoratissimum (strain NRRL 54006)</name>
    <dbReference type="NCBI Taxonomy" id="1089451"/>
    <lineage>
        <taxon>Eukaryota</taxon>
        <taxon>Fungi</taxon>
        <taxon>Dikarya</taxon>
        <taxon>Ascomycota</taxon>
        <taxon>Pezizomycotina</taxon>
        <taxon>Sordariomycetes</taxon>
        <taxon>Hypocreomycetidae</taxon>
        <taxon>Hypocreales</taxon>
        <taxon>Nectriaceae</taxon>
        <taxon>Fusarium</taxon>
        <taxon>Fusarium oxysporum species complex</taxon>
        <taxon>Fusarium oxysporum f. sp. cubense (strain race 4)</taxon>
    </lineage>
</organism>
<dbReference type="Proteomes" id="UP000030685">
    <property type="component" value="Unassembled WGS sequence"/>
</dbReference>
<dbReference type="GeneID" id="42042031"/>
<dbReference type="HOGENOM" id="CLU_2413338_0_0_1"/>
<dbReference type="VEuPathDB" id="FungiDB:FOIG_16856"/>
<gene>
    <name evidence="1" type="ORF">FOIG_16856</name>
</gene>
<protein>
    <submittedName>
        <fullName evidence="1">Uncharacterized protein</fullName>
    </submittedName>
</protein>
<reference evidence="1" key="1">
    <citation type="submission" date="2011-11" db="EMBL/GenBank/DDBJ databases">
        <title>The Genome Sequence of Fusarium oxysporum II5.</title>
        <authorList>
            <consortium name="The Broad Institute Genome Sequencing Platform"/>
            <person name="Ma L.-J."/>
            <person name="Gale L.R."/>
            <person name="Schwartz D.C."/>
            <person name="Zhou S."/>
            <person name="Corby-Kistler H."/>
            <person name="Young S.K."/>
            <person name="Zeng Q."/>
            <person name="Gargeya S."/>
            <person name="Fitzgerald M."/>
            <person name="Haas B."/>
            <person name="Abouelleil A."/>
            <person name="Alvarado L."/>
            <person name="Arachchi H.M."/>
            <person name="Berlin A."/>
            <person name="Brown A."/>
            <person name="Chapman S.B."/>
            <person name="Chen Z."/>
            <person name="Dunbar C."/>
            <person name="Freedman E."/>
            <person name="Gearin G."/>
            <person name="Goldberg J."/>
            <person name="Griggs A."/>
            <person name="Gujja S."/>
            <person name="Heiman D."/>
            <person name="Howarth C."/>
            <person name="Larson L."/>
            <person name="Lui A."/>
            <person name="MacDonald P.J.P."/>
            <person name="Montmayeur A."/>
            <person name="Murphy C."/>
            <person name="Neiman D."/>
            <person name="Pearson M."/>
            <person name="Priest M."/>
            <person name="Roberts A."/>
            <person name="Saif S."/>
            <person name="Shea T."/>
            <person name="Shenoy N."/>
            <person name="Sisk P."/>
            <person name="Stolte C."/>
            <person name="Sykes S."/>
            <person name="Wortman J."/>
            <person name="Nusbaum C."/>
            <person name="Birren B."/>
        </authorList>
    </citation>
    <scope>NUCLEOTIDE SEQUENCE [LARGE SCALE GENOMIC DNA]</scope>
    <source>
        <strain evidence="1">54006</strain>
    </source>
</reference>
<sequence length="92" mass="10063">MLRVIHPIALPGRDLSLFYGRASAILICMSKSPESHMSLVRMLYISKNSYCGISGTIKSRRSVLEPPTQAIPTSAGQGSFAPWPIVFFHSSP</sequence>
<dbReference type="EMBL" id="KK036279">
    <property type="protein sequence ID" value="EXL89861.1"/>
    <property type="molecule type" value="Genomic_DNA"/>
</dbReference>
<reference evidence="1" key="2">
    <citation type="submission" date="2014-03" db="EMBL/GenBank/DDBJ databases">
        <title>The Genome Annotation of Fusarium oxysporum II5.</title>
        <authorList>
            <consortium name="The Broad Institute Genomics Platform"/>
            <person name="Ma L.-J."/>
            <person name="Corby-Kistler H."/>
            <person name="Broz K."/>
            <person name="Gale L.R."/>
            <person name="Jonkers W."/>
            <person name="O'Donnell K."/>
            <person name="Ploetz R."/>
            <person name="Steinberg C."/>
            <person name="Schwartz D.C."/>
            <person name="VanEtten H."/>
            <person name="Zhou S."/>
            <person name="Young S.K."/>
            <person name="Zeng Q."/>
            <person name="Gargeya S."/>
            <person name="Fitzgerald M."/>
            <person name="Abouelleil A."/>
            <person name="Alvarado L."/>
            <person name="Chapman S.B."/>
            <person name="Gainer-Dewar J."/>
            <person name="Goldberg J."/>
            <person name="Griggs A."/>
            <person name="Gujja S."/>
            <person name="Hansen M."/>
            <person name="Howarth C."/>
            <person name="Imamovic A."/>
            <person name="Ireland A."/>
            <person name="Larimer J."/>
            <person name="McCowan C."/>
            <person name="Murphy C."/>
            <person name="Pearson M."/>
            <person name="Poon T.W."/>
            <person name="Priest M."/>
            <person name="Roberts A."/>
            <person name="Saif S."/>
            <person name="Shea T."/>
            <person name="Sykes S."/>
            <person name="Wortman J."/>
            <person name="Nusbaum C."/>
            <person name="Birren B."/>
        </authorList>
    </citation>
    <scope>NUCLEOTIDE SEQUENCE</scope>
    <source>
        <strain evidence="1">54006</strain>
    </source>
</reference>